<dbReference type="Pfam" id="PF00132">
    <property type="entry name" value="Hexapep"/>
    <property type="match status" value="1"/>
</dbReference>
<evidence type="ECO:0000256" key="1">
    <source>
        <dbReference type="ARBA" id="ARBA00007274"/>
    </source>
</evidence>
<dbReference type="InterPro" id="IPR001451">
    <property type="entry name" value="Hexapep"/>
</dbReference>
<proteinExistence type="inferred from homology"/>
<keyword evidence="2 5" id="KW-0808">Transferase</keyword>
<evidence type="ECO:0000256" key="4">
    <source>
        <dbReference type="ARBA" id="ARBA00023315"/>
    </source>
</evidence>
<organism evidence="5 6">
    <name type="scientific">Allorhizobium taibaishanense</name>
    <dbReference type="NCBI Taxonomy" id="887144"/>
    <lineage>
        <taxon>Bacteria</taxon>
        <taxon>Pseudomonadati</taxon>
        <taxon>Pseudomonadota</taxon>
        <taxon>Alphaproteobacteria</taxon>
        <taxon>Hyphomicrobiales</taxon>
        <taxon>Rhizobiaceae</taxon>
        <taxon>Rhizobium/Agrobacterium group</taxon>
        <taxon>Allorhizobium</taxon>
    </lineage>
</organism>
<dbReference type="PANTHER" id="PTHR43300">
    <property type="entry name" value="ACETYLTRANSFERASE"/>
    <property type="match status" value="1"/>
</dbReference>
<dbReference type="OrthoDB" id="9815592at2"/>
<dbReference type="EMBL" id="JACIED010000001">
    <property type="protein sequence ID" value="MBB4005784.1"/>
    <property type="molecule type" value="Genomic_DNA"/>
</dbReference>
<dbReference type="PROSITE" id="PS00101">
    <property type="entry name" value="HEXAPEP_TRANSFERASES"/>
    <property type="match status" value="1"/>
</dbReference>
<evidence type="ECO:0000313" key="5">
    <source>
        <dbReference type="EMBL" id="MBB4005784.1"/>
    </source>
</evidence>
<name>A0A7W6HIF0_9HYPH</name>
<dbReference type="PANTHER" id="PTHR43300:SF11">
    <property type="entry name" value="ACETYLTRANSFERASE RV3034C-RELATED"/>
    <property type="match status" value="1"/>
</dbReference>
<dbReference type="Gene3D" id="2.160.10.10">
    <property type="entry name" value="Hexapeptide repeat proteins"/>
    <property type="match status" value="1"/>
</dbReference>
<sequence length="246" mass="28076">MRQFVATNRHIAFLRERRINTHHEQECRLSEGHIIFLRETARIEPYATFIVGSGFCSMGSFSYSWSEMFPDVVVGRYCCIAHDVKFMGGWHPMRSLSTSSMFYDRQILAYRDAQEDFGVPVPVRHSDETPDFPVIEHDVWIGQGALIGRGITIGTGAVIAAGSVVTKSVEPYSVVAGNPARHVRYRFDEALCRELLESRWWRFALPQFADLDFSDPRAFLHQLRDREEDMAEFSPLPTLGSELIAL</sequence>
<protein>
    <submittedName>
        <fullName evidence="5">Acetyltransferase-like isoleucine patch superfamily enzyme</fullName>
    </submittedName>
</protein>
<keyword evidence="3" id="KW-0677">Repeat</keyword>
<dbReference type="InterPro" id="IPR018357">
    <property type="entry name" value="Hexapep_transf_CS"/>
</dbReference>
<dbReference type="InterPro" id="IPR011004">
    <property type="entry name" value="Trimer_LpxA-like_sf"/>
</dbReference>
<dbReference type="SUPFAM" id="SSF51161">
    <property type="entry name" value="Trimeric LpxA-like enzymes"/>
    <property type="match status" value="1"/>
</dbReference>
<evidence type="ECO:0000313" key="6">
    <source>
        <dbReference type="Proteomes" id="UP000544107"/>
    </source>
</evidence>
<dbReference type="CDD" id="cd03349">
    <property type="entry name" value="LbH_XAT"/>
    <property type="match status" value="1"/>
</dbReference>
<dbReference type="Proteomes" id="UP000544107">
    <property type="component" value="Unassembled WGS sequence"/>
</dbReference>
<dbReference type="GO" id="GO:0016746">
    <property type="term" value="F:acyltransferase activity"/>
    <property type="evidence" value="ECO:0007669"/>
    <property type="project" value="UniProtKB-KW"/>
</dbReference>
<keyword evidence="4" id="KW-0012">Acyltransferase</keyword>
<gene>
    <name evidence="5" type="ORF">GGQ71_000020</name>
</gene>
<evidence type="ECO:0000256" key="2">
    <source>
        <dbReference type="ARBA" id="ARBA00022679"/>
    </source>
</evidence>
<reference evidence="5 6" key="1">
    <citation type="submission" date="2020-08" db="EMBL/GenBank/DDBJ databases">
        <title>Genomic Encyclopedia of Type Strains, Phase IV (KMG-IV): sequencing the most valuable type-strain genomes for metagenomic binning, comparative biology and taxonomic classification.</title>
        <authorList>
            <person name="Goeker M."/>
        </authorList>
    </citation>
    <scope>NUCLEOTIDE SEQUENCE [LARGE SCALE GENOMIC DNA]</scope>
    <source>
        <strain evidence="5 6">DSM 100021</strain>
    </source>
</reference>
<comment type="caution">
    <text evidence="5">The sequence shown here is derived from an EMBL/GenBank/DDBJ whole genome shotgun (WGS) entry which is preliminary data.</text>
</comment>
<dbReference type="RefSeq" id="WP_139310670.1">
    <property type="nucleotide sequence ID" value="NZ_JACIED010000001.1"/>
</dbReference>
<dbReference type="InterPro" id="IPR050179">
    <property type="entry name" value="Trans_hexapeptide_repeat"/>
</dbReference>
<accession>A0A7W6HIF0</accession>
<dbReference type="AlphaFoldDB" id="A0A7W6HIF0"/>
<evidence type="ECO:0000256" key="3">
    <source>
        <dbReference type="ARBA" id="ARBA00022737"/>
    </source>
</evidence>
<comment type="similarity">
    <text evidence="1">Belongs to the transferase hexapeptide repeat family.</text>
</comment>